<feature type="transmembrane region" description="Helical" evidence="1">
    <location>
        <begin position="126"/>
        <end position="146"/>
    </location>
</feature>
<feature type="transmembrane region" description="Helical" evidence="1">
    <location>
        <begin position="225"/>
        <end position="244"/>
    </location>
</feature>
<evidence type="ECO:0000313" key="3">
    <source>
        <dbReference type="Proteomes" id="UP001476282"/>
    </source>
</evidence>
<keyword evidence="3" id="KW-1185">Reference proteome</keyword>
<name>A0ABP9UMT3_9BACT</name>
<feature type="transmembrane region" description="Helical" evidence="1">
    <location>
        <begin position="20"/>
        <end position="36"/>
    </location>
</feature>
<accession>A0ABP9UMT3</accession>
<keyword evidence="1" id="KW-0812">Transmembrane</keyword>
<feature type="transmembrane region" description="Helical" evidence="1">
    <location>
        <begin position="166"/>
        <end position="184"/>
    </location>
</feature>
<reference evidence="2 3" key="1">
    <citation type="submission" date="2024-02" db="EMBL/GenBank/DDBJ databases">
        <title>Haloferula sargassicola NBRC 104335.</title>
        <authorList>
            <person name="Ichikawa N."/>
            <person name="Katano-Makiyama Y."/>
            <person name="Hidaka K."/>
        </authorList>
    </citation>
    <scope>NUCLEOTIDE SEQUENCE [LARGE SCALE GENOMIC DNA]</scope>
    <source>
        <strain evidence="2 3">NBRC 104335</strain>
    </source>
</reference>
<organism evidence="2 3">
    <name type="scientific">Haloferula sargassicola</name>
    <dbReference type="NCBI Taxonomy" id="490096"/>
    <lineage>
        <taxon>Bacteria</taxon>
        <taxon>Pseudomonadati</taxon>
        <taxon>Verrucomicrobiota</taxon>
        <taxon>Verrucomicrobiia</taxon>
        <taxon>Verrucomicrobiales</taxon>
        <taxon>Verrucomicrobiaceae</taxon>
        <taxon>Haloferula</taxon>
    </lineage>
</organism>
<evidence type="ECO:0000313" key="2">
    <source>
        <dbReference type="EMBL" id="GAA5482895.1"/>
    </source>
</evidence>
<dbReference type="EMBL" id="BAABRI010000010">
    <property type="protein sequence ID" value="GAA5482895.1"/>
    <property type="molecule type" value="Genomic_DNA"/>
</dbReference>
<keyword evidence="1" id="KW-0472">Membrane</keyword>
<feature type="transmembrane region" description="Helical" evidence="1">
    <location>
        <begin position="88"/>
        <end position="114"/>
    </location>
</feature>
<protein>
    <submittedName>
        <fullName evidence="2">Uncharacterized protein</fullName>
    </submittedName>
</protein>
<comment type="caution">
    <text evidence="2">The sequence shown here is derived from an EMBL/GenBank/DDBJ whole genome shotgun (WGS) entry which is preliminary data.</text>
</comment>
<evidence type="ECO:0000256" key="1">
    <source>
        <dbReference type="SAM" id="Phobius"/>
    </source>
</evidence>
<keyword evidence="1" id="KW-1133">Transmembrane helix</keyword>
<proteinExistence type="predicted"/>
<sequence>MRATLHPTDQMLAHPSWRGLGMAAVITTLGFAVYGFTVGCWRSPTMGLFVAAKMPLLIFCTLGCNGLLNGLLGLLLGSNLGFRQSLQALLGAFAISALILGSIAPVTFFLALNAPPPDSPQAATSHSAYLLSHTALIGMAGVIGLVRLRRQLENYCPSRSSARATLAAWMAGNAFLGAQFSWIFRPFFGSPQLEVAFLRPDPMRGSFYEAVWNSARRVSAEIEPLAFPAVLLLAVVVILSIAAYQHFQSSPRPQP</sequence>
<gene>
    <name evidence="2" type="ORF">Hsar01_02120</name>
</gene>
<dbReference type="Proteomes" id="UP001476282">
    <property type="component" value="Unassembled WGS sequence"/>
</dbReference>
<feature type="transmembrane region" description="Helical" evidence="1">
    <location>
        <begin position="56"/>
        <end position="76"/>
    </location>
</feature>